<name>A0A699ZTE5_HAELA</name>
<dbReference type="EMBL" id="BLLF01002970">
    <property type="protein sequence ID" value="GFH25953.1"/>
    <property type="molecule type" value="Genomic_DNA"/>
</dbReference>
<dbReference type="AlphaFoldDB" id="A0A699ZTE5"/>
<proteinExistence type="predicted"/>
<evidence type="ECO:0000313" key="1">
    <source>
        <dbReference type="EMBL" id="GFH25953.1"/>
    </source>
</evidence>
<evidence type="ECO:0000313" key="2">
    <source>
        <dbReference type="Proteomes" id="UP000485058"/>
    </source>
</evidence>
<comment type="caution">
    <text evidence="1">The sequence shown here is derived from an EMBL/GenBank/DDBJ whole genome shotgun (WGS) entry which is preliminary data.</text>
</comment>
<protein>
    <submittedName>
        <fullName evidence="1">Uncharacterized protein</fullName>
    </submittedName>
</protein>
<organism evidence="1 2">
    <name type="scientific">Haematococcus lacustris</name>
    <name type="common">Green alga</name>
    <name type="synonym">Haematococcus pluvialis</name>
    <dbReference type="NCBI Taxonomy" id="44745"/>
    <lineage>
        <taxon>Eukaryota</taxon>
        <taxon>Viridiplantae</taxon>
        <taxon>Chlorophyta</taxon>
        <taxon>core chlorophytes</taxon>
        <taxon>Chlorophyceae</taxon>
        <taxon>CS clade</taxon>
        <taxon>Chlamydomonadales</taxon>
        <taxon>Haematococcaceae</taxon>
        <taxon>Haematococcus</taxon>
    </lineage>
</organism>
<keyword evidence="2" id="KW-1185">Reference proteome</keyword>
<reference evidence="1 2" key="1">
    <citation type="submission" date="2020-02" db="EMBL/GenBank/DDBJ databases">
        <title>Draft genome sequence of Haematococcus lacustris strain NIES-144.</title>
        <authorList>
            <person name="Morimoto D."/>
            <person name="Nakagawa S."/>
            <person name="Yoshida T."/>
            <person name="Sawayama S."/>
        </authorList>
    </citation>
    <scope>NUCLEOTIDE SEQUENCE [LARGE SCALE GENOMIC DNA]</scope>
    <source>
        <strain evidence="1 2">NIES-144</strain>
    </source>
</reference>
<feature type="non-terminal residue" evidence="1">
    <location>
        <position position="1"/>
    </location>
</feature>
<sequence length="231" mass="25380">MKAMHWGLGWASASRAGQHCCHGWRWQQQGSGQQLGAISRLKAPDGGTGRGVKSNLEQSRITEASADRESWFVQYGSSMREEVLRLAGPAYNLEEEPGAYVRRLEAACQLLHLKLKPSSTAAAQTTYSCPSTPKALPAAPPTPSTAGNTAAVELCTLLLTDQEVLDVVLALHDIRIAQLWNLLPWSPHCHTLYSPLPSESLDQQLRHSQRSVPGSQLSQFISRLERSTRME</sequence>
<gene>
    <name evidence="1" type="ORF">HaLaN_24008</name>
</gene>
<feature type="non-terminal residue" evidence="1">
    <location>
        <position position="231"/>
    </location>
</feature>
<accession>A0A699ZTE5</accession>
<dbReference type="Proteomes" id="UP000485058">
    <property type="component" value="Unassembled WGS sequence"/>
</dbReference>